<dbReference type="EMBL" id="CP009238">
    <property type="protein sequence ID" value="AIL32357.1"/>
    <property type="molecule type" value="Genomic_DNA"/>
</dbReference>
<reference evidence="8 9" key="1">
    <citation type="journal article" date="2014" name="BMC Genomics">
        <title>A genomic perspective on a new bacterial genus and species from the Alcaligenaceae family, Basilea psittacipulmonis.</title>
        <authorList>
            <person name="Whiteson K.L."/>
            <person name="Hernandez D."/>
            <person name="Lazarevic V."/>
            <person name="Gaia N."/>
            <person name="Farinelli L."/>
            <person name="Francois P."/>
            <person name="Pilo P."/>
            <person name="Frey J."/>
            <person name="Schrenzel J."/>
        </authorList>
    </citation>
    <scope>NUCLEOTIDE SEQUENCE [LARGE SCALE GENOMIC DNA]</scope>
    <source>
        <strain evidence="8 9">DSM 24701</strain>
    </source>
</reference>
<dbReference type="GO" id="GO:0004190">
    <property type="term" value="F:aspartic-type endopeptidase activity"/>
    <property type="evidence" value="ECO:0007669"/>
    <property type="project" value="InterPro"/>
</dbReference>
<organism evidence="8 9">
    <name type="scientific">Basilea psittacipulmonis DSM 24701</name>
    <dbReference type="NCBI Taxonomy" id="1072685"/>
    <lineage>
        <taxon>Bacteria</taxon>
        <taxon>Pseudomonadati</taxon>
        <taxon>Pseudomonadota</taxon>
        <taxon>Betaproteobacteria</taxon>
        <taxon>Burkholderiales</taxon>
        <taxon>Alcaligenaceae</taxon>
        <taxon>Basilea</taxon>
    </lineage>
</organism>
<evidence type="ECO:0000256" key="4">
    <source>
        <dbReference type="ARBA" id="ARBA00022989"/>
    </source>
</evidence>
<feature type="transmembrane region" description="Helical" evidence="6">
    <location>
        <begin position="6"/>
        <end position="21"/>
    </location>
</feature>
<evidence type="ECO:0000256" key="1">
    <source>
        <dbReference type="ARBA" id="ARBA00004651"/>
    </source>
</evidence>
<dbReference type="GO" id="GO:0005886">
    <property type="term" value="C:plasma membrane"/>
    <property type="evidence" value="ECO:0007669"/>
    <property type="project" value="UniProtKB-SubCell"/>
</dbReference>
<dbReference type="KEGG" id="bpsi:IX83_02630"/>
<dbReference type="PANTHER" id="PTHR36506">
    <property type="entry name" value="PREFLAGELLIN PEPTIDASE"/>
    <property type="match status" value="1"/>
</dbReference>
<evidence type="ECO:0000313" key="9">
    <source>
        <dbReference type="Proteomes" id="UP000028945"/>
    </source>
</evidence>
<evidence type="ECO:0000313" key="8">
    <source>
        <dbReference type="EMBL" id="AIL32357.1"/>
    </source>
</evidence>
<feature type="domain" description="Prepilin type IV endopeptidase peptidase" evidence="7">
    <location>
        <begin position="10"/>
        <end position="106"/>
    </location>
</feature>
<dbReference type="InterPro" id="IPR052218">
    <property type="entry name" value="Preflagellin_Peptidase"/>
</dbReference>
<dbReference type="Proteomes" id="UP000028945">
    <property type="component" value="Chromosome"/>
</dbReference>
<name>A0A077DG04_9BURK</name>
<dbReference type="STRING" id="1072685.IX83_02630"/>
<dbReference type="OrthoDB" id="9113591at2"/>
<dbReference type="eggNOG" id="COG4960">
    <property type="taxonomic scope" value="Bacteria"/>
</dbReference>
<keyword evidence="5 6" id="KW-0472">Membrane</keyword>
<dbReference type="AlphaFoldDB" id="A0A077DG04"/>
<evidence type="ECO:0000256" key="6">
    <source>
        <dbReference type="SAM" id="Phobius"/>
    </source>
</evidence>
<dbReference type="Pfam" id="PF01478">
    <property type="entry name" value="Peptidase_A24"/>
    <property type="match status" value="1"/>
</dbReference>
<evidence type="ECO:0000256" key="3">
    <source>
        <dbReference type="ARBA" id="ARBA00022692"/>
    </source>
</evidence>
<keyword evidence="2" id="KW-1003">Cell membrane</keyword>
<dbReference type="Gene3D" id="1.20.120.1220">
    <property type="match status" value="1"/>
</dbReference>
<keyword evidence="3 6" id="KW-0812">Transmembrane</keyword>
<keyword evidence="4 6" id="KW-1133">Transmembrane helix</keyword>
<dbReference type="HOGENOM" id="CLU_057101_9_3_4"/>
<feature type="transmembrane region" description="Helical" evidence="6">
    <location>
        <begin position="124"/>
        <end position="143"/>
    </location>
</feature>
<accession>A0A077DG04</accession>
<dbReference type="PANTHER" id="PTHR36506:SF1">
    <property type="entry name" value="PREFLAGELLIN PEPTIDASE"/>
    <property type="match status" value="1"/>
</dbReference>
<feature type="transmembrane region" description="Helical" evidence="6">
    <location>
        <begin position="55"/>
        <end position="75"/>
    </location>
</feature>
<gene>
    <name evidence="8" type="ORF">IX83_02630</name>
</gene>
<proteinExistence type="predicted"/>
<evidence type="ECO:0000256" key="2">
    <source>
        <dbReference type="ARBA" id="ARBA00022475"/>
    </source>
</evidence>
<sequence length="148" mass="16327">MASPASYLAIVIFAVLVYVSVTDCRSRTIKNEAVLVLLPLQLAFAYLLFNEIYFIPAIVTLVVGFLLFMLRVIGAGDVKLLSVLMLAVPADQVIELFLYITVFGLVEIIIGLIFFRHAFKTRGVPYGVAISLGYTLLSLMNLVPQVKL</sequence>
<keyword evidence="9" id="KW-1185">Reference proteome</keyword>
<feature type="transmembrane region" description="Helical" evidence="6">
    <location>
        <begin position="96"/>
        <end position="118"/>
    </location>
</feature>
<evidence type="ECO:0000259" key="7">
    <source>
        <dbReference type="Pfam" id="PF01478"/>
    </source>
</evidence>
<evidence type="ECO:0000256" key="5">
    <source>
        <dbReference type="ARBA" id="ARBA00023136"/>
    </source>
</evidence>
<dbReference type="InterPro" id="IPR000045">
    <property type="entry name" value="Prepilin_IV_endopep_pep"/>
</dbReference>
<protein>
    <recommendedName>
        <fullName evidence="7">Prepilin type IV endopeptidase peptidase domain-containing protein</fullName>
    </recommendedName>
</protein>
<comment type="subcellular location">
    <subcellularLocation>
        <location evidence="1">Cell membrane</location>
        <topology evidence="1">Multi-pass membrane protein</topology>
    </subcellularLocation>
</comment>